<dbReference type="SUPFAM" id="SSF50182">
    <property type="entry name" value="Sm-like ribonucleoproteins"/>
    <property type="match status" value="1"/>
</dbReference>
<feature type="transmembrane region" description="Helical" evidence="7">
    <location>
        <begin position="59"/>
        <end position="79"/>
    </location>
</feature>
<comment type="similarity">
    <text evidence="2">Belongs to the MscS (TC 1.A.23) family.</text>
</comment>
<accession>A0A5D3YFV4</accession>
<dbReference type="SUPFAM" id="SSF82689">
    <property type="entry name" value="Mechanosensitive channel protein MscS (YggB), C-terminal domain"/>
    <property type="match status" value="1"/>
</dbReference>
<name>A0A5D3YFV4_9BACT</name>
<dbReference type="InterPro" id="IPR006685">
    <property type="entry name" value="MscS_channel_2nd"/>
</dbReference>
<evidence type="ECO:0000256" key="3">
    <source>
        <dbReference type="ARBA" id="ARBA00022475"/>
    </source>
</evidence>
<organism evidence="10 11">
    <name type="scientific">Fodinibius salinus</name>
    <dbReference type="NCBI Taxonomy" id="860790"/>
    <lineage>
        <taxon>Bacteria</taxon>
        <taxon>Pseudomonadati</taxon>
        <taxon>Balneolota</taxon>
        <taxon>Balneolia</taxon>
        <taxon>Balneolales</taxon>
        <taxon>Balneolaceae</taxon>
        <taxon>Fodinibius</taxon>
    </lineage>
</organism>
<dbReference type="InterPro" id="IPR010920">
    <property type="entry name" value="LSM_dom_sf"/>
</dbReference>
<dbReference type="Proteomes" id="UP000324595">
    <property type="component" value="Unassembled WGS sequence"/>
</dbReference>
<evidence type="ECO:0000256" key="2">
    <source>
        <dbReference type="ARBA" id="ARBA00008017"/>
    </source>
</evidence>
<dbReference type="GO" id="GO:0008381">
    <property type="term" value="F:mechanosensitive monoatomic ion channel activity"/>
    <property type="evidence" value="ECO:0007669"/>
    <property type="project" value="InterPro"/>
</dbReference>
<keyword evidence="6 7" id="KW-0472">Membrane</keyword>
<protein>
    <submittedName>
        <fullName evidence="10">Mechanosensitive ion channel</fullName>
    </submittedName>
</protein>
<feature type="transmembrane region" description="Helical" evidence="7">
    <location>
        <begin position="85"/>
        <end position="104"/>
    </location>
</feature>
<comment type="caution">
    <text evidence="10">The sequence shown here is derived from an EMBL/GenBank/DDBJ whole genome shotgun (WGS) entry which is preliminary data.</text>
</comment>
<dbReference type="EMBL" id="VNHY01000004">
    <property type="protein sequence ID" value="TYP92105.1"/>
    <property type="molecule type" value="Genomic_DNA"/>
</dbReference>
<feature type="transmembrane region" description="Helical" evidence="7">
    <location>
        <begin position="20"/>
        <end position="38"/>
    </location>
</feature>
<keyword evidence="3" id="KW-1003">Cell membrane</keyword>
<dbReference type="Pfam" id="PF00924">
    <property type="entry name" value="MS_channel_2nd"/>
    <property type="match status" value="1"/>
</dbReference>
<dbReference type="Pfam" id="PF21082">
    <property type="entry name" value="MS_channel_3rd"/>
    <property type="match status" value="1"/>
</dbReference>
<evidence type="ECO:0000313" key="11">
    <source>
        <dbReference type="Proteomes" id="UP000324595"/>
    </source>
</evidence>
<evidence type="ECO:0000256" key="1">
    <source>
        <dbReference type="ARBA" id="ARBA00004651"/>
    </source>
</evidence>
<dbReference type="PANTHER" id="PTHR30221">
    <property type="entry name" value="SMALL-CONDUCTANCE MECHANOSENSITIVE CHANNEL"/>
    <property type="match status" value="1"/>
</dbReference>
<dbReference type="GO" id="GO:0005886">
    <property type="term" value="C:plasma membrane"/>
    <property type="evidence" value="ECO:0007669"/>
    <property type="project" value="UniProtKB-SubCell"/>
</dbReference>
<dbReference type="Gene3D" id="2.30.30.60">
    <property type="match status" value="1"/>
</dbReference>
<dbReference type="AlphaFoldDB" id="A0A5D3YFV4"/>
<dbReference type="InterPro" id="IPR049278">
    <property type="entry name" value="MS_channel_C"/>
</dbReference>
<dbReference type="Gene3D" id="3.30.70.100">
    <property type="match status" value="1"/>
</dbReference>
<dbReference type="InterPro" id="IPR011066">
    <property type="entry name" value="MscS_channel_C_sf"/>
</dbReference>
<sequence length="288" mass="32426">MGILYARFEYYFDQFLQKVPELLFALLTLVLFHFLAKGSKKLYQNILDQTPFSSSNVEFFGKLIYAIVFIIGVIVALNILGLNTIAASILASGGITAVILGFAFRDIGENFLAGFFMAFSRPFTNGDLIETEGVRGRVQNIELRHTHIRTGNGCDVFVPSSQLISKPLHNYTRDGMRRGSFTIGIDYRDDTDRACSIILEELKTDSKVAQKPAPTVQTTGFTPNYIELTVYFWIEVNVDKQEYFLADIKSSLMDKTRRLLMNNSFIFSSEVSTAIDVNDLNVNVKDES</sequence>
<dbReference type="Gene3D" id="1.10.287.1260">
    <property type="match status" value="1"/>
</dbReference>
<evidence type="ECO:0000256" key="7">
    <source>
        <dbReference type="SAM" id="Phobius"/>
    </source>
</evidence>
<evidence type="ECO:0000259" key="8">
    <source>
        <dbReference type="Pfam" id="PF00924"/>
    </source>
</evidence>
<evidence type="ECO:0000259" key="9">
    <source>
        <dbReference type="Pfam" id="PF21082"/>
    </source>
</evidence>
<dbReference type="SUPFAM" id="SSF82861">
    <property type="entry name" value="Mechanosensitive channel protein MscS (YggB), transmembrane region"/>
    <property type="match status" value="1"/>
</dbReference>
<keyword evidence="4 7" id="KW-0812">Transmembrane</keyword>
<keyword evidence="5 7" id="KW-1133">Transmembrane helix</keyword>
<comment type="subcellular location">
    <subcellularLocation>
        <location evidence="1">Cell membrane</location>
        <topology evidence="1">Multi-pass membrane protein</topology>
    </subcellularLocation>
</comment>
<feature type="domain" description="Mechanosensitive ion channel MscS" evidence="8">
    <location>
        <begin position="109"/>
        <end position="173"/>
    </location>
</feature>
<dbReference type="PANTHER" id="PTHR30221:SF1">
    <property type="entry name" value="SMALL-CONDUCTANCE MECHANOSENSITIVE CHANNEL"/>
    <property type="match status" value="1"/>
</dbReference>
<keyword evidence="11" id="KW-1185">Reference proteome</keyword>
<dbReference type="InterPro" id="IPR011014">
    <property type="entry name" value="MscS_channel_TM-2"/>
</dbReference>
<evidence type="ECO:0000256" key="5">
    <source>
        <dbReference type="ARBA" id="ARBA00022989"/>
    </source>
</evidence>
<dbReference type="InterPro" id="IPR045275">
    <property type="entry name" value="MscS_archaea/bacteria_type"/>
</dbReference>
<dbReference type="InterPro" id="IPR023408">
    <property type="entry name" value="MscS_beta-dom_sf"/>
</dbReference>
<evidence type="ECO:0000313" key="10">
    <source>
        <dbReference type="EMBL" id="TYP92105.1"/>
    </source>
</evidence>
<feature type="domain" description="Mechanosensitive ion channel MscS C-terminal" evidence="9">
    <location>
        <begin position="181"/>
        <end position="244"/>
    </location>
</feature>
<evidence type="ECO:0000256" key="6">
    <source>
        <dbReference type="ARBA" id="ARBA00023136"/>
    </source>
</evidence>
<evidence type="ECO:0000256" key="4">
    <source>
        <dbReference type="ARBA" id="ARBA00022692"/>
    </source>
</evidence>
<gene>
    <name evidence="10" type="ORF">LX73_2354</name>
</gene>
<reference evidence="10 11" key="1">
    <citation type="submission" date="2019-07" db="EMBL/GenBank/DDBJ databases">
        <title>Genomic Encyclopedia of Archaeal and Bacterial Type Strains, Phase II (KMG-II): from individual species to whole genera.</title>
        <authorList>
            <person name="Goeker M."/>
        </authorList>
    </citation>
    <scope>NUCLEOTIDE SEQUENCE [LARGE SCALE GENOMIC DNA]</scope>
    <source>
        <strain evidence="10 11">DSM 21935</strain>
    </source>
</reference>
<proteinExistence type="inferred from homology"/>